<dbReference type="Gene3D" id="2.30.30.180">
    <property type="entry name" value="Ribosome maturation factor RimP, C-terminal domain"/>
    <property type="match status" value="1"/>
</dbReference>
<evidence type="ECO:0000256" key="4">
    <source>
        <dbReference type="SAM" id="MobiDB-lite"/>
    </source>
</evidence>
<name>A0A6I4M2V2_9SPHN</name>
<dbReference type="InterPro" id="IPR036847">
    <property type="entry name" value="RimP_C_sf"/>
</dbReference>
<evidence type="ECO:0000259" key="5">
    <source>
        <dbReference type="Pfam" id="PF02576"/>
    </source>
</evidence>
<comment type="similarity">
    <text evidence="3">Belongs to the RimP family.</text>
</comment>
<evidence type="ECO:0000256" key="3">
    <source>
        <dbReference type="HAMAP-Rule" id="MF_01077"/>
    </source>
</evidence>
<sequence length="190" mass="20700">MPDLDKLSALISPEAQALGFTLVRVAWFENGAQGSDEPTLQVMAERPDTRQLGIDDCAALSHRISDLFDELDPIEEAYRLEVSSPGIDRPLTRLADFADWKGHEAKIELAEPMDGRKNMRGDLAGVDGDIILVDDRKAGRLTFPYSALGSAKLLLTDRLIASTAPINSDGADEVEADPIHDEAQEDEDNG</sequence>
<dbReference type="SUPFAM" id="SSF75420">
    <property type="entry name" value="YhbC-like, N-terminal domain"/>
    <property type="match status" value="1"/>
</dbReference>
<dbReference type="HAMAP" id="MF_01077">
    <property type="entry name" value="RimP"/>
    <property type="match status" value="1"/>
</dbReference>
<dbReference type="CDD" id="cd01734">
    <property type="entry name" value="YlxS_C"/>
    <property type="match status" value="1"/>
</dbReference>
<dbReference type="OrthoDB" id="9805006at2"/>
<evidence type="ECO:0000313" key="8">
    <source>
        <dbReference type="Proteomes" id="UP000471147"/>
    </source>
</evidence>
<comment type="subcellular location">
    <subcellularLocation>
        <location evidence="3">Cytoplasm</location>
    </subcellularLocation>
</comment>
<dbReference type="Gene3D" id="3.30.300.70">
    <property type="entry name" value="RimP-like superfamily, N-terminal"/>
    <property type="match status" value="1"/>
</dbReference>
<dbReference type="PANTHER" id="PTHR33867:SF1">
    <property type="entry name" value="RIBOSOME MATURATION FACTOR RIMP"/>
    <property type="match status" value="1"/>
</dbReference>
<comment type="caution">
    <text evidence="7">The sequence shown here is derived from an EMBL/GenBank/DDBJ whole genome shotgun (WGS) entry which is preliminary data.</text>
</comment>
<dbReference type="PANTHER" id="PTHR33867">
    <property type="entry name" value="RIBOSOME MATURATION FACTOR RIMP"/>
    <property type="match status" value="1"/>
</dbReference>
<keyword evidence="1 3" id="KW-0963">Cytoplasm</keyword>
<dbReference type="InterPro" id="IPR028998">
    <property type="entry name" value="RimP_C"/>
</dbReference>
<dbReference type="GO" id="GO:0006412">
    <property type="term" value="P:translation"/>
    <property type="evidence" value="ECO:0007669"/>
    <property type="project" value="TreeGrafter"/>
</dbReference>
<dbReference type="GO" id="GO:0005829">
    <property type="term" value="C:cytosol"/>
    <property type="evidence" value="ECO:0007669"/>
    <property type="project" value="TreeGrafter"/>
</dbReference>
<gene>
    <name evidence="3 7" type="primary">rimP</name>
    <name evidence="7" type="ORF">EUU23_03855</name>
</gene>
<keyword evidence="2 3" id="KW-0690">Ribosome biogenesis</keyword>
<dbReference type="InterPro" id="IPR035956">
    <property type="entry name" value="RimP_N_sf"/>
</dbReference>
<comment type="function">
    <text evidence="3">Required for maturation of 30S ribosomal subunits.</text>
</comment>
<accession>A0A6I4M2V2</accession>
<evidence type="ECO:0000259" key="6">
    <source>
        <dbReference type="Pfam" id="PF17384"/>
    </source>
</evidence>
<dbReference type="SUPFAM" id="SSF74942">
    <property type="entry name" value="YhbC-like, C-terminal domain"/>
    <property type="match status" value="1"/>
</dbReference>
<organism evidence="7 8">
    <name type="scientific">Sphingorhabdus profundilacus</name>
    <dbReference type="NCBI Taxonomy" id="2509718"/>
    <lineage>
        <taxon>Bacteria</taxon>
        <taxon>Pseudomonadati</taxon>
        <taxon>Pseudomonadota</taxon>
        <taxon>Alphaproteobacteria</taxon>
        <taxon>Sphingomonadales</taxon>
        <taxon>Sphingomonadaceae</taxon>
        <taxon>Sphingorhabdus</taxon>
    </lineage>
</organism>
<dbReference type="NCBIfam" id="NF011229">
    <property type="entry name" value="PRK14636.1"/>
    <property type="match status" value="1"/>
</dbReference>
<dbReference type="AlphaFoldDB" id="A0A6I4M2V2"/>
<dbReference type="EMBL" id="SDWJ01000001">
    <property type="protein sequence ID" value="MVZ96838.1"/>
    <property type="molecule type" value="Genomic_DNA"/>
</dbReference>
<evidence type="ECO:0000313" key="7">
    <source>
        <dbReference type="EMBL" id="MVZ96838.1"/>
    </source>
</evidence>
<keyword evidence="8" id="KW-1185">Reference proteome</keyword>
<reference evidence="7 8" key="1">
    <citation type="submission" date="2019-01" db="EMBL/GenBank/DDBJ databases">
        <title>Sphingorhabdus lacus sp.nov., isolated from an oligotrophic freshwater lake.</title>
        <authorList>
            <person name="Park M."/>
        </authorList>
    </citation>
    <scope>NUCLEOTIDE SEQUENCE [LARGE SCALE GENOMIC DNA]</scope>
    <source>
        <strain evidence="7 8">IMCC26285</strain>
    </source>
</reference>
<feature type="region of interest" description="Disordered" evidence="4">
    <location>
        <begin position="166"/>
        <end position="190"/>
    </location>
</feature>
<dbReference type="RefSeq" id="WP_160352782.1">
    <property type="nucleotide sequence ID" value="NZ_SDWJ01000001.1"/>
</dbReference>
<proteinExistence type="inferred from homology"/>
<feature type="domain" description="Ribosome maturation factor RimP N-terminal" evidence="5">
    <location>
        <begin position="10"/>
        <end position="88"/>
    </location>
</feature>
<dbReference type="Proteomes" id="UP000471147">
    <property type="component" value="Unassembled WGS sequence"/>
</dbReference>
<dbReference type="Pfam" id="PF02576">
    <property type="entry name" value="RimP_N"/>
    <property type="match status" value="1"/>
</dbReference>
<protein>
    <recommendedName>
        <fullName evidence="3">Ribosome maturation factor RimP</fullName>
    </recommendedName>
</protein>
<evidence type="ECO:0000256" key="2">
    <source>
        <dbReference type="ARBA" id="ARBA00022517"/>
    </source>
</evidence>
<dbReference type="InterPro" id="IPR003728">
    <property type="entry name" value="Ribosome_maturation_RimP"/>
</dbReference>
<dbReference type="InterPro" id="IPR028989">
    <property type="entry name" value="RimP_N"/>
</dbReference>
<feature type="domain" description="Ribosome maturation factor RimP C-terminal" evidence="6">
    <location>
        <begin position="91"/>
        <end position="156"/>
    </location>
</feature>
<dbReference type="GO" id="GO:0000028">
    <property type="term" value="P:ribosomal small subunit assembly"/>
    <property type="evidence" value="ECO:0007669"/>
    <property type="project" value="TreeGrafter"/>
</dbReference>
<dbReference type="Pfam" id="PF17384">
    <property type="entry name" value="DUF150_C"/>
    <property type="match status" value="1"/>
</dbReference>
<evidence type="ECO:0000256" key="1">
    <source>
        <dbReference type="ARBA" id="ARBA00022490"/>
    </source>
</evidence>